<dbReference type="RefSeq" id="WP_189210308.1">
    <property type="nucleotide sequence ID" value="NZ_BMRB01000002.1"/>
</dbReference>
<evidence type="ECO:0000256" key="1">
    <source>
        <dbReference type="SAM" id="MobiDB-lite"/>
    </source>
</evidence>
<accession>A0A918LBN0</accession>
<feature type="region of interest" description="Disordered" evidence="1">
    <location>
        <begin position="312"/>
        <end position="335"/>
    </location>
</feature>
<dbReference type="PANTHER" id="PTHR23026:SF123">
    <property type="entry name" value="NAD(P)H NITROREDUCTASE RV3131-RELATED"/>
    <property type="match status" value="1"/>
</dbReference>
<dbReference type="SUPFAM" id="SSF55469">
    <property type="entry name" value="FMN-dependent nitroreductase-like"/>
    <property type="match status" value="1"/>
</dbReference>
<reference evidence="2" key="1">
    <citation type="journal article" date="2014" name="Int. J. Syst. Evol. Microbiol.">
        <title>Complete genome sequence of Corynebacterium casei LMG S-19264T (=DSM 44701T), isolated from a smear-ripened cheese.</title>
        <authorList>
            <consortium name="US DOE Joint Genome Institute (JGI-PGF)"/>
            <person name="Walter F."/>
            <person name="Albersmeier A."/>
            <person name="Kalinowski J."/>
            <person name="Ruckert C."/>
        </authorList>
    </citation>
    <scope>NUCLEOTIDE SEQUENCE</scope>
    <source>
        <strain evidence="2">JCM 3276</strain>
    </source>
</reference>
<evidence type="ECO:0000313" key="2">
    <source>
        <dbReference type="EMBL" id="GGS28374.1"/>
    </source>
</evidence>
<dbReference type="NCBIfam" id="NF047509">
    <property type="entry name" value="Rv3131_FMN_oxido"/>
    <property type="match status" value="1"/>
</dbReference>
<evidence type="ECO:0000313" key="3">
    <source>
        <dbReference type="Proteomes" id="UP000660680"/>
    </source>
</evidence>
<sequence>MTAAKPDHGTVRAVLALAGRAPSVHNTQPWRWVVGAESVHLMADWDRWLRATDPDGRDLLVSCGAALHHLRTAFAGMGFATRVHRLPNPADPVHLAAVEPRAATASDEQVALSAAIGKRRTDRRRFSSWPVPAAHLDLFAARAAEEGVLAVPIAGARERGRLASAFTRAAAHQERVEGYGTELGLWSGRGRTAADGVPRTAAPSRPMAHDGLPMRAFSAGSLTASTANDQEVDAGALLVLATAGDDPLSRLRAGEAASAVLLEATGLGLATCPLSQPLELPETRAAIRDGVLDGAAVPQLVLRIGWAPAAAPPLPSTPRRPVEDILSRLPGTGTP</sequence>
<name>A0A918LBN0_9PSEU</name>
<protein>
    <submittedName>
        <fullName evidence="2">NAD(P)H nitroreductase</fullName>
    </submittedName>
</protein>
<dbReference type="PANTHER" id="PTHR23026">
    <property type="entry name" value="NADPH NITROREDUCTASE"/>
    <property type="match status" value="1"/>
</dbReference>
<reference evidence="2" key="2">
    <citation type="submission" date="2020-09" db="EMBL/GenBank/DDBJ databases">
        <authorList>
            <person name="Sun Q."/>
            <person name="Ohkuma M."/>
        </authorList>
    </citation>
    <scope>NUCLEOTIDE SEQUENCE</scope>
    <source>
        <strain evidence="2">JCM 3276</strain>
    </source>
</reference>
<dbReference type="InterPro" id="IPR000415">
    <property type="entry name" value="Nitroreductase-like"/>
</dbReference>
<keyword evidence="3" id="KW-1185">Reference proteome</keyword>
<proteinExistence type="predicted"/>
<gene>
    <name evidence="2" type="ORF">GCM10010171_21770</name>
</gene>
<dbReference type="AlphaFoldDB" id="A0A918LBN0"/>
<dbReference type="GO" id="GO:0016491">
    <property type="term" value="F:oxidoreductase activity"/>
    <property type="evidence" value="ECO:0007669"/>
    <property type="project" value="InterPro"/>
</dbReference>
<dbReference type="EMBL" id="BMRB01000002">
    <property type="protein sequence ID" value="GGS28374.1"/>
    <property type="molecule type" value="Genomic_DNA"/>
</dbReference>
<dbReference type="Gene3D" id="3.40.109.10">
    <property type="entry name" value="NADH Oxidase"/>
    <property type="match status" value="2"/>
</dbReference>
<comment type="caution">
    <text evidence="2">The sequence shown here is derived from an EMBL/GenBank/DDBJ whole genome shotgun (WGS) entry which is preliminary data.</text>
</comment>
<dbReference type="Proteomes" id="UP000660680">
    <property type="component" value="Unassembled WGS sequence"/>
</dbReference>
<dbReference type="InterPro" id="IPR050627">
    <property type="entry name" value="Nitroreductase/BluB"/>
</dbReference>
<organism evidence="2 3">
    <name type="scientific">Actinokineospora fastidiosa</name>
    <dbReference type="NCBI Taxonomy" id="1816"/>
    <lineage>
        <taxon>Bacteria</taxon>
        <taxon>Bacillati</taxon>
        <taxon>Actinomycetota</taxon>
        <taxon>Actinomycetes</taxon>
        <taxon>Pseudonocardiales</taxon>
        <taxon>Pseudonocardiaceae</taxon>
        <taxon>Actinokineospora</taxon>
    </lineage>
</organism>